<name>A0A699YFI2_HAELA</name>
<keyword evidence="2" id="KW-1185">Reference proteome</keyword>
<evidence type="ECO:0000313" key="1">
    <source>
        <dbReference type="EMBL" id="GFH08221.1"/>
    </source>
</evidence>
<protein>
    <submittedName>
        <fullName evidence="1">Uncharacterized protein</fullName>
    </submittedName>
</protein>
<evidence type="ECO:0000313" key="2">
    <source>
        <dbReference type="Proteomes" id="UP000485058"/>
    </source>
</evidence>
<comment type="caution">
    <text evidence="1">The sequence shown here is derived from an EMBL/GenBank/DDBJ whole genome shotgun (WGS) entry which is preliminary data.</text>
</comment>
<proteinExistence type="predicted"/>
<gene>
    <name evidence="1" type="ORF">HaLaN_03151</name>
</gene>
<sequence>MGLYVPVGTLRYMVLEHLNEQAECDRAGCVRWETGLHASVPRRRTLHPALRPIAQSGTVRVPGRLPVTVGASSSGAQAQARRTTKAFKIIAQFLPGTPFAVCTSFMCMLPWTVLPISTPNLPMSKAKHSYQADEYNGITISSDGAQMVAAPKLNAPQACPMSRISRASPRLPRERWRAGDAAGRLLRVKVATLVTKVPSPRVVLWLYGVMYSCTWHEHLPPTLLPDARDRAVSPSTPGPGPWFMETPAYMQWVAAVPC</sequence>
<dbReference type="Proteomes" id="UP000485058">
    <property type="component" value="Unassembled WGS sequence"/>
</dbReference>
<dbReference type="EMBL" id="BLLF01000146">
    <property type="protein sequence ID" value="GFH08221.1"/>
    <property type="molecule type" value="Genomic_DNA"/>
</dbReference>
<organism evidence="1 2">
    <name type="scientific">Haematococcus lacustris</name>
    <name type="common">Green alga</name>
    <name type="synonym">Haematococcus pluvialis</name>
    <dbReference type="NCBI Taxonomy" id="44745"/>
    <lineage>
        <taxon>Eukaryota</taxon>
        <taxon>Viridiplantae</taxon>
        <taxon>Chlorophyta</taxon>
        <taxon>core chlorophytes</taxon>
        <taxon>Chlorophyceae</taxon>
        <taxon>CS clade</taxon>
        <taxon>Chlamydomonadales</taxon>
        <taxon>Haematococcaceae</taxon>
        <taxon>Haematococcus</taxon>
    </lineage>
</organism>
<accession>A0A699YFI2</accession>
<dbReference type="AlphaFoldDB" id="A0A699YFI2"/>
<reference evidence="1 2" key="1">
    <citation type="submission" date="2020-02" db="EMBL/GenBank/DDBJ databases">
        <title>Draft genome sequence of Haematococcus lacustris strain NIES-144.</title>
        <authorList>
            <person name="Morimoto D."/>
            <person name="Nakagawa S."/>
            <person name="Yoshida T."/>
            <person name="Sawayama S."/>
        </authorList>
    </citation>
    <scope>NUCLEOTIDE SEQUENCE [LARGE SCALE GENOMIC DNA]</scope>
    <source>
        <strain evidence="1 2">NIES-144</strain>
    </source>
</reference>